<dbReference type="NCBIfam" id="TIGR02601">
    <property type="entry name" value="autotrns_rpt"/>
    <property type="match status" value="11"/>
</dbReference>
<dbReference type="Gene3D" id="2.160.20.20">
    <property type="match status" value="5"/>
</dbReference>
<dbReference type="InterPro" id="IPR012332">
    <property type="entry name" value="Autotransporter_pectin_lyase_C"/>
</dbReference>
<dbReference type="InterPro" id="IPR005546">
    <property type="entry name" value="Autotransporte_beta"/>
</dbReference>
<name>A0ABX9NZ65_9GAMM</name>
<feature type="region of interest" description="Disordered" evidence="2">
    <location>
        <begin position="2005"/>
        <end position="2044"/>
    </location>
</feature>
<feature type="chain" id="PRO_5045463380" evidence="3">
    <location>
        <begin position="38"/>
        <end position="2352"/>
    </location>
</feature>
<dbReference type="PROSITE" id="PS51208">
    <property type="entry name" value="AUTOTRANSPORTER"/>
    <property type="match status" value="1"/>
</dbReference>
<feature type="compositionally biased region" description="Pro residues" evidence="2">
    <location>
        <begin position="2019"/>
        <end position="2041"/>
    </location>
</feature>
<evidence type="ECO:0000256" key="3">
    <source>
        <dbReference type="SAM" id="SignalP"/>
    </source>
</evidence>
<dbReference type="CDD" id="cd01344">
    <property type="entry name" value="PL2_Passenger_AT"/>
    <property type="match status" value="1"/>
</dbReference>
<evidence type="ECO:0000313" key="5">
    <source>
        <dbReference type="EMBL" id="RJT10706.1"/>
    </source>
</evidence>
<organism evidence="5 6">
    <name type="scientific">Rahnella inusitata</name>
    <dbReference type="NCBI Taxonomy" id="58169"/>
    <lineage>
        <taxon>Bacteria</taxon>
        <taxon>Pseudomonadati</taxon>
        <taxon>Pseudomonadota</taxon>
        <taxon>Gammaproteobacteria</taxon>
        <taxon>Enterobacterales</taxon>
        <taxon>Yersiniaceae</taxon>
        <taxon>Rahnella</taxon>
    </lineage>
</organism>
<dbReference type="Pfam" id="PF18883">
    <property type="entry name" value="AC_1"/>
    <property type="match status" value="1"/>
</dbReference>
<proteinExistence type="predicted"/>
<dbReference type="Pfam" id="PF12951">
    <property type="entry name" value="PATR"/>
    <property type="match status" value="11"/>
</dbReference>
<feature type="compositionally biased region" description="Polar residues" evidence="2">
    <location>
        <begin position="2005"/>
        <end position="2014"/>
    </location>
</feature>
<protein>
    <submittedName>
        <fullName evidence="5">Autotransporter outer membrane beta-barrel domain-containing protein</fullName>
    </submittedName>
</protein>
<evidence type="ECO:0000256" key="1">
    <source>
        <dbReference type="ARBA" id="ARBA00022729"/>
    </source>
</evidence>
<dbReference type="Gene3D" id="2.40.128.130">
    <property type="entry name" value="Autotransporter beta-domain"/>
    <property type="match status" value="1"/>
</dbReference>
<dbReference type="InterPro" id="IPR013425">
    <property type="entry name" value="Autotrns_rpt"/>
</dbReference>
<evidence type="ECO:0000259" key="4">
    <source>
        <dbReference type="PROSITE" id="PS51208"/>
    </source>
</evidence>
<evidence type="ECO:0000256" key="2">
    <source>
        <dbReference type="SAM" id="MobiDB-lite"/>
    </source>
</evidence>
<accession>A0ABX9NZ65</accession>
<sequence>MTHQKRKVSLKKSNSKSFALRFLSAAVLAGISGMSQADCLITITSAECDTSSPNPYSSTLDFSSVTGATVTIDSDAILNTGSNAGITTGDNANIILQSGAQVISGSKKAAAITTTSDSHIKIGKDALVSQTNAAQPTIKVLFYDNSIENSGTITNEGSSPAISFDHSGQTLVNDGVISSKGTAISGYGGLTIINSGQIIGGTGTAILFGAFVQDTLILEEGSSITGKVVANSNTEDTFVLGGEANPESGGDTFDVSTIGNEAQYQRFEIFKKQGTSTWTLDGTATQDINWSDEEGTLVFGSSNQGGGTISGNGGDIGYLDGVSLKNAIVLNQDTGMIVNAGAASQSGIISGTGAMTKTGEGLLILSNDNTYQGLTTVAAGSLQLGNGGTTGMVSGAIVDNGTLIFNHSDDLAYAGIISGTGDITQDGASTLTLTGDNTYTGKTTINSGSTLSLGNGGTTGSVAGNISNSGTLVVNHANSYTEDAVLSGTGSLTQAGAGTLTLTGAGSSQGAVNVNQGTLDLAQNGQFNTGTLNVAAHSTLKLEDTARLTASGAATLNGELDVDISNGGSLITANSIAIGADSALTVAGLSSDMPASASAAAQSRTTVMQTTQGITGDFASVSSATATTDSPDYLLVGGKKSADNLSYSVGRDLAWTSGTSGSHGNFTLSDPTDHFNVDVTLSDQAANAATGWDGKSLTKAGDGNLTLSAVNTYSGATAINGGTLTTGIAHALDASSGVNVASGATLDLNGFDQNVNALSGAGSVALGNATLGVVSATTNSEFDGIISGTGGLTHGGASTLTLTGDNTYTGKTTINSGSTLSLGNGGTTGSVAGNISNSGTLVVNHANSYTEDAVLSGTGNLTQAGAGTLTLTGAGSSQGAVNVNQGTLDFAQNGQFNTGTLDVAAQSTLKLEDTARLTASGAATLNGELDVDISTGGPLITANSVTIGTDSTLTVAGLSSDMPASASAVAQSRTTVLQTTQGITGDFASVNFGVTDSPDYLLVDGKKSADNLSYSVGSELAWTSGTSGSNGNFTLSDPTDHFNVDVTLSDQAANAATGWDGKSLTKAGDGNLTLSAVNTYSGATAINGGTLTTGVAHALDASSGVNVASGATLDLNGFDQNVNALSGAGSVALGNATLGVVNATANSEFDGVISGAGSLNKTGMDTLVLGGNNTFTGDTTISSGTLQVSNGGVSGALTGNIVNNAALVFNRSDASAYNGVISGTGNVTKDGAGTLTLSGTNTYAGGTVIDNGILSLAKAQAIGVGTALINAAGTLDLAFSNATFANAVSGDGKARISGTDVALGGDNTAFTGAWDITGSAIVTQASQLGSAGVQLDGAGSELALNNFSSDFNNALSGNGKLQVNQNSKNDDFTFASSTGSAFTGTVQMEQGNMLLDANGAQALTNATLALSPNGMTTLDADRSIGGLTTGGGTLRINNTPSDTYTLTTQTLDASAGGSIAVNVPATLAPPVIPVDASYFDQDVIRTIQAINTTGTVTGVGNHLSLTNYDGVTPVSTPTLVDISSDGTQIGVATYDYGAVVTSDGAWIGYDLLKLEANAGQTLALQNEPGKDNVLSAQLTGAGNFDVQGAGTVILNNVDNDYTGNTVISSGTLQLGSDNALGNTADVSIANGADLDVNGKTQTITTLHGVAGSSLNMGNGVLTIAQGGVSQGTLIGAGQLNLEGGLMQISGANAGMSATTRIAAPADVELDNTQGLGTGDIALDGTLKLRSANGILSNQLSGAGTLSLQDSAQVSLTNSLNTLSGDINVATGSQLTAFGAGTLGTSSVTDNGTVVLDTATDWTLTNAISGSGGLTKTGSGTLIVNNGLTYSGDTHISQGTLQIGDAPGSLDSTGTVYVETAGTLRGNGSVGGSVVNSGHIGMLSDTPSQLRIAGDLTNNGVVDLTNNAVGNTLTVDGNYNSDGGQLWLNSELNGDSSSTDELIIKGNTSGSTQVTVNNMHGLGEETVNGIEVVNVQGQSDGNFALQGRAVAGAYEYSLYQGTPTENDGNWYLRSQSTEPAPAPSPEPTPGPEPEPTPAPSPRAPVLRPEAGAYLANQSLANSVFLTTMQDRNGGNRQTGEDAPATWAHFDAGRVNSQAAGGAISTGSDTAVLRIGSDIYRHDFGNQQIKAGIMTGYADVDTHSDSRGVSGSTDSNLKGYNFGLYGTWYGGSAEQETGPYVDSWVQYGTFHNSVNGSDLPEEKYHSHNWTGSVEAGYDIALSEAHALYLQPQFQTIYSKYSQGDHSEANGTQIHSKDSGGVTTRLGGRVYGKIDTTGHTEPYVELNWWHGGSSNSIQMDATTVDQNIPVNRYEVKVGAQTNVSKNWQLWINTGVQAGKDDYSSVQGQVGGKYSW</sequence>
<dbReference type="InterPro" id="IPR011050">
    <property type="entry name" value="Pectin_lyase_fold/virulence"/>
</dbReference>
<dbReference type="InterPro" id="IPR043990">
    <property type="entry name" value="AC_1"/>
</dbReference>
<dbReference type="InterPro" id="IPR036709">
    <property type="entry name" value="Autotransporte_beta_dom_sf"/>
</dbReference>
<gene>
    <name evidence="5" type="ORF">D5396_18035</name>
</gene>
<evidence type="ECO:0000313" key="6">
    <source>
        <dbReference type="Proteomes" id="UP000284119"/>
    </source>
</evidence>
<feature type="domain" description="Autotransporter" evidence="4">
    <location>
        <begin position="2077"/>
        <end position="2352"/>
    </location>
</feature>
<dbReference type="InterPro" id="IPR006315">
    <property type="entry name" value="OM_autotransptr_brl_dom"/>
</dbReference>
<dbReference type="Proteomes" id="UP000284119">
    <property type="component" value="Unassembled WGS sequence"/>
</dbReference>
<dbReference type="InterPro" id="IPR051551">
    <property type="entry name" value="Autotransporter_adhesion"/>
</dbReference>
<keyword evidence="6" id="KW-1185">Reference proteome</keyword>
<dbReference type="PANTHER" id="PTHR35037">
    <property type="entry name" value="C-TERMINAL REGION OF AIDA-LIKE PROTEIN"/>
    <property type="match status" value="1"/>
</dbReference>
<dbReference type="EMBL" id="RAHG01000010">
    <property type="protein sequence ID" value="RJT10706.1"/>
    <property type="molecule type" value="Genomic_DNA"/>
</dbReference>
<dbReference type="SMART" id="SM00869">
    <property type="entry name" value="Autotransporter"/>
    <property type="match status" value="1"/>
</dbReference>
<dbReference type="SUPFAM" id="SSF51126">
    <property type="entry name" value="Pectin lyase-like"/>
    <property type="match status" value="5"/>
</dbReference>
<dbReference type="SUPFAM" id="SSF103515">
    <property type="entry name" value="Autotransporter"/>
    <property type="match status" value="1"/>
</dbReference>
<comment type="caution">
    <text evidence="5">The sequence shown here is derived from an EMBL/GenBank/DDBJ whole genome shotgun (WGS) entry which is preliminary data.</text>
</comment>
<dbReference type="NCBIfam" id="TIGR01414">
    <property type="entry name" value="autotrans_barl"/>
    <property type="match status" value="1"/>
</dbReference>
<keyword evidence="1 3" id="KW-0732">Signal</keyword>
<feature type="signal peptide" evidence="3">
    <location>
        <begin position="1"/>
        <end position="37"/>
    </location>
</feature>
<dbReference type="PANTHER" id="PTHR35037:SF3">
    <property type="entry name" value="C-TERMINAL REGION OF AIDA-LIKE PROTEIN"/>
    <property type="match status" value="1"/>
</dbReference>
<reference evidence="5 6" key="1">
    <citation type="submission" date="2018-09" db="EMBL/GenBank/DDBJ databases">
        <authorList>
            <person name="Le Fleche-Mateos A."/>
        </authorList>
    </citation>
    <scope>NUCLEOTIDE SEQUENCE [LARGE SCALE GENOMIC DNA]</scope>
    <source>
        <strain evidence="5 6">DSM 30078</strain>
    </source>
</reference>